<feature type="region of interest" description="Disordered" evidence="1">
    <location>
        <begin position="1"/>
        <end position="25"/>
    </location>
</feature>
<organism evidence="2 3">
    <name type="scientific">Pseudofrankia asymbiotica</name>
    <dbReference type="NCBI Taxonomy" id="1834516"/>
    <lineage>
        <taxon>Bacteria</taxon>
        <taxon>Bacillati</taxon>
        <taxon>Actinomycetota</taxon>
        <taxon>Actinomycetes</taxon>
        <taxon>Frankiales</taxon>
        <taxon>Frankiaceae</taxon>
        <taxon>Pseudofrankia</taxon>
    </lineage>
</organism>
<dbReference type="OrthoDB" id="3679476at2"/>
<dbReference type="InterPro" id="IPR012347">
    <property type="entry name" value="Ferritin-like"/>
</dbReference>
<dbReference type="Pfam" id="PF13668">
    <property type="entry name" value="Ferritin_2"/>
    <property type="match status" value="1"/>
</dbReference>
<evidence type="ECO:0000313" key="2">
    <source>
        <dbReference type="EMBL" id="ONH29513.1"/>
    </source>
</evidence>
<reference evidence="3" key="1">
    <citation type="submission" date="2016-10" db="EMBL/GenBank/DDBJ databases">
        <title>Frankia sp. NRRL B-16386 Genome sequencing.</title>
        <authorList>
            <person name="Ghodhbane-Gtari F."/>
            <person name="Swanson E."/>
            <person name="Gueddou A."/>
            <person name="Hezbri K."/>
            <person name="Ktari K."/>
            <person name="Nouioui I."/>
            <person name="Morris K."/>
            <person name="Simpson S."/>
            <person name="Abebe-Akele F."/>
            <person name="Thomas K."/>
            <person name="Gtari M."/>
            <person name="Tisa L.S."/>
        </authorList>
    </citation>
    <scope>NUCLEOTIDE SEQUENCE [LARGE SCALE GENOMIC DNA]</scope>
    <source>
        <strain evidence="3">NRRL B-16386</strain>
    </source>
</reference>
<dbReference type="Gene3D" id="1.20.1260.10">
    <property type="match status" value="1"/>
</dbReference>
<dbReference type="SUPFAM" id="SSF47240">
    <property type="entry name" value="Ferritin-like"/>
    <property type="match status" value="1"/>
</dbReference>
<dbReference type="InterPro" id="IPR009078">
    <property type="entry name" value="Ferritin-like_SF"/>
</dbReference>
<protein>
    <recommendedName>
        <fullName evidence="4">Ferritin</fullName>
    </recommendedName>
</protein>
<dbReference type="RefSeq" id="WP_076818043.1">
    <property type="nucleotide sequence ID" value="NZ_MOMC01000032.1"/>
</dbReference>
<dbReference type="Proteomes" id="UP000188929">
    <property type="component" value="Unassembled WGS sequence"/>
</dbReference>
<dbReference type="EMBL" id="MOMC01000032">
    <property type="protein sequence ID" value="ONH29513.1"/>
    <property type="molecule type" value="Genomic_DNA"/>
</dbReference>
<comment type="caution">
    <text evidence="2">The sequence shown here is derived from an EMBL/GenBank/DDBJ whole genome shotgun (WGS) entry which is preliminary data.</text>
</comment>
<dbReference type="InterPro" id="IPR006311">
    <property type="entry name" value="TAT_signal"/>
</dbReference>
<sequence length="280" mass="28135">MTRHDETRPDEAQPDRTRRGEMGVGDAELRALTKDLDALHRDTFPTALERLRDTTSTTRATIRGVARGPASRRGVLLGGLAAAGAGLIAACGGSGGGGNPAAASGTPTRAASPYTGDLKVVALAAALENLAVAAYTMALAKATAGDYGTVPDSVGEFATVARSQHAEHAKAWNGVLSGARLPTITGTPLTIAASEVAKLKATKSVPELAAYALGLENAAAQTYLYAMANVSDGGGIATAATIAPVEAMHAAVLAFIAGDYPVPEAFLDTSSAVGPAALTA</sequence>
<dbReference type="STRING" id="1834516.BL253_16770"/>
<evidence type="ECO:0000313" key="3">
    <source>
        <dbReference type="Proteomes" id="UP000188929"/>
    </source>
</evidence>
<dbReference type="AlphaFoldDB" id="A0A1V2IBY8"/>
<proteinExistence type="predicted"/>
<evidence type="ECO:0008006" key="4">
    <source>
        <dbReference type="Google" id="ProtNLM"/>
    </source>
</evidence>
<accession>A0A1V2IBY8</accession>
<gene>
    <name evidence="2" type="ORF">BL253_16770</name>
</gene>
<evidence type="ECO:0000256" key="1">
    <source>
        <dbReference type="SAM" id="MobiDB-lite"/>
    </source>
</evidence>
<name>A0A1V2IBY8_9ACTN</name>
<keyword evidence="3" id="KW-1185">Reference proteome</keyword>
<dbReference type="PROSITE" id="PS51318">
    <property type="entry name" value="TAT"/>
    <property type="match status" value="1"/>
</dbReference>